<organism evidence="2 3">
    <name type="scientific">Adineta ricciae</name>
    <name type="common">Rotifer</name>
    <dbReference type="NCBI Taxonomy" id="249248"/>
    <lineage>
        <taxon>Eukaryota</taxon>
        <taxon>Metazoa</taxon>
        <taxon>Spiralia</taxon>
        <taxon>Gnathifera</taxon>
        <taxon>Rotifera</taxon>
        <taxon>Eurotatoria</taxon>
        <taxon>Bdelloidea</taxon>
        <taxon>Adinetida</taxon>
        <taxon>Adinetidae</taxon>
        <taxon>Adineta</taxon>
    </lineage>
</organism>
<feature type="compositionally biased region" description="Acidic residues" evidence="1">
    <location>
        <begin position="1280"/>
        <end position="1299"/>
    </location>
</feature>
<dbReference type="Proteomes" id="UP000663852">
    <property type="component" value="Unassembled WGS sequence"/>
</dbReference>
<feature type="region of interest" description="Disordered" evidence="1">
    <location>
        <begin position="1277"/>
        <end position="1299"/>
    </location>
</feature>
<dbReference type="InterPro" id="IPR016024">
    <property type="entry name" value="ARM-type_fold"/>
</dbReference>
<name>A0A814Q916_ADIRI</name>
<evidence type="ECO:0000313" key="3">
    <source>
        <dbReference type="Proteomes" id="UP000663852"/>
    </source>
</evidence>
<comment type="caution">
    <text evidence="2">The sequence shown here is derived from an EMBL/GenBank/DDBJ whole genome shotgun (WGS) entry which is preliminary data.</text>
</comment>
<proteinExistence type="predicted"/>
<gene>
    <name evidence="2" type="ORF">EDS130_LOCUS20787</name>
</gene>
<dbReference type="SUPFAM" id="SSF48371">
    <property type="entry name" value="ARM repeat"/>
    <property type="match status" value="1"/>
</dbReference>
<accession>A0A814Q916</accession>
<protein>
    <submittedName>
        <fullName evidence="2">Uncharacterized protein</fullName>
    </submittedName>
</protein>
<sequence>MSLINQYETLKTTGSWTDRVKYVLSLSDKTEIEQHLKKSAVSIYDDLRMLVFLSASTKNEKNLLEIFSNQSYPVEQRTHAGKIWLKLQKDQQKTSDFIIQTINDKTVPRLIKNRFLKGLHRVDCLKKSPAFFYDLLCRLTEVNHHSQYNIDAHLLPFCSVQKILELLSRWSIKNLTEIDRKSALYARLLSCQPLVIIQLIKNDFDEKKKDKEAYKSYFPENQQLMKSLCRVQPKEFLNLTIEYIKNLDKHQKCLPSLIESNFIYFFKVAPNETIELITTVAANKPGSIKTQSHWCSTTNDLDWFAIPSSFSVENYLRLFSALYDTCKWSANNTISLLQMMLQCQSSQKSLGALKKQRKWLIDIVINQRIGKEAFLKKLCKEGDQGTLDLLGQYSELTTPLSVQLLSQAERKGIVDAKERLSFLRYQTMTQAVFDEFLSLFKKTGSDVNQRVKNYQLFLKCALSTDEQSVEKVLQWIEKRFTNEQLIVLENFVNQLYALDDRFQFEILPKNLESVQKILSLTQNHLQRTENTSQIITKYAIRILKRVETHANKERKAKLQTFATQMMKECFSIDQNNCLPYTDDLPISQAYPETRQIFAEIFVNDLLPNLVSKRHFDMIQSTLNGAIQKSWLMPQIDAFFQKFFTETLPSSAQFQSAFRINSHNSIVDLYLKNPSTRSERVNQLLKLDKLFFLEKSVQQNILRSQQHRQMVDQLIEDEKCITSEKLTDSESKFANTNDRDDRDVKLPGFEISLLASFSHLLTGQQQERITNIILNDFLQYKDVSVAEKMSALHVLRRFPHTYQRTLEWIRSKEDSQLITNSTNTTNRPGRGITNEALGDIIKCLPTTFDLPPERIFKHFDFLKTKLKASNARYISDAMLCISRRIPEDIFLEQYLQFIQDEKFPTYGITANKEVLRLLTEFISKSDLVHLVIQPFWEKHPHQDIRACLISTLLHFIGRSKEQTVLWQILQQATNDEYLPVIQSLFVTGRDTSNSPLSRIKASGKDVFKAFVNQIQFAILDHPSSLEARSTAWLNIDQEYSDIQKLTDKAEIICTRFDKEGNTLCTTAFETILSCYKHQTDRSLERIIEIIKKVMARRDEIDSKENAIDNRHDLPVYHRVQSLLTTLNNHLEKFDHTRKVSFRAITPIVFQFDKTLAPILGRLLMKTIENKEELEDLFKTLQENLPEKYFEFVLTQLASVIKDNNACAFIHQLDTNEKLQFARWFIKEKNRGLAMFELLKDTVFNQTDADRQQCQELLQQLRQCDNLYIRQQAMEYTVEWKEEGDEDSGDNNESSDEAMED</sequence>
<evidence type="ECO:0000256" key="1">
    <source>
        <dbReference type="SAM" id="MobiDB-lite"/>
    </source>
</evidence>
<reference evidence="2" key="1">
    <citation type="submission" date="2021-02" db="EMBL/GenBank/DDBJ databases">
        <authorList>
            <person name="Nowell W R."/>
        </authorList>
    </citation>
    <scope>NUCLEOTIDE SEQUENCE</scope>
</reference>
<dbReference type="EMBL" id="CAJNOJ010000103">
    <property type="protein sequence ID" value="CAF1115994.1"/>
    <property type="molecule type" value="Genomic_DNA"/>
</dbReference>
<dbReference type="OrthoDB" id="3009231at2759"/>
<evidence type="ECO:0000313" key="2">
    <source>
        <dbReference type="EMBL" id="CAF1115994.1"/>
    </source>
</evidence>